<dbReference type="GO" id="GO:0005524">
    <property type="term" value="F:ATP binding"/>
    <property type="evidence" value="ECO:0007669"/>
    <property type="project" value="UniProtKB-UniRule"/>
</dbReference>
<feature type="compositionally biased region" description="Polar residues" evidence="9">
    <location>
        <begin position="637"/>
        <end position="660"/>
    </location>
</feature>
<proteinExistence type="inferred from homology"/>
<feature type="binding site" evidence="7">
    <location>
        <begin position="159"/>
        <end position="166"/>
    </location>
    <ligand>
        <name>ATP</name>
        <dbReference type="ChEBI" id="CHEBI:30616"/>
    </ligand>
</feature>
<dbReference type="PROSITE" id="PS50067">
    <property type="entry name" value="KINESIN_MOTOR_2"/>
    <property type="match status" value="1"/>
</dbReference>
<feature type="region of interest" description="Disordered" evidence="9">
    <location>
        <begin position="627"/>
        <end position="669"/>
    </location>
</feature>
<organism evidence="11 12">
    <name type="scientific">Cinchona calisaya</name>
    <dbReference type="NCBI Taxonomy" id="153742"/>
    <lineage>
        <taxon>Eukaryota</taxon>
        <taxon>Viridiplantae</taxon>
        <taxon>Streptophyta</taxon>
        <taxon>Embryophyta</taxon>
        <taxon>Tracheophyta</taxon>
        <taxon>Spermatophyta</taxon>
        <taxon>Magnoliopsida</taxon>
        <taxon>eudicotyledons</taxon>
        <taxon>Gunneridae</taxon>
        <taxon>Pentapetalae</taxon>
        <taxon>asterids</taxon>
        <taxon>lamiids</taxon>
        <taxon>Gentianales</taxon>
        <taxon>Rubiaceae</taxon>
        <taxon>Cinchonoideae</taxon>
        <taxon>Cinchoneae</taxon>
        <taxon>Cinchona</taxon>
    </lineage>
</organism>
<evidence type="ECO:0000313" key="11">
    <source>
        <dbReference type="EMBL" id="KAL3508416.1"/>
    </source>
</evidence>
<dbReference type="PANTHER" id="PTHR37739">
    <property type="entry name" value="KINESIN-LIKE PROTEIN KIN-12D"/>
    <property type="match status" value="1"/>
</dbReference>
<dbReference type="InterPro" id="IPR044986">
    <property type="entry name" value="KIF15/KIN-12"/>
</dbReference>
<evidence type="ECO:0000256" key="2">
    <source>
        <dbReference type="ARBA" id="ARBA00022741"/>
    </source>
</evidence>
<sequence length="1170" mass="131499">MENRFLGSISASSFKNFLPNSVSRKQKTKNSTKSKLSRENIPPIDSNIQISDPPLLPSKPLIVNKELVGSGAGQLDHTPSQPDPPVKVVVRIRPSTGPGSLDWDVKKISNDSLSVGDRIFNFDSVFDSNSTQEDVFQLVGVPLVNDALAGYNTSILAYGQTGTGKTYTMWGPPSAMVEGVSSNSLQGIVPRIFQMLFSKIQQDQENSEGRQFNYQCRCSFLEVYNEQIGDLLDPTKRNLEIRDDPKNGFYVENLTEEYVMNYQEVTQVLIKGLSSRKVGATSTNSKSSRSHIVFTCIIESWCKETSSKCFGSSKSSRISLIDLAGYEKTVLDDAGKQCLREGKFVKKSTSQLGYLVNALVERSNSRTFEVPPYQSSCLTHLLRESLGGNAKLFVICSISPDKKCSGETVSTLRFGQRVKSIHNEPVINAITEDDVNGLTDQIRQLKEELIKSKSNVWGSVGSNHGHFKARSVRESLNQLRRSINRSLILPYIDNDSEEVCANEDDVKELQAQIDRLHSSHGGDSRDTAEGGETDLTSEQYVSCPEESETEEIDSEGTHTQRVHPNEVAAVDHHEDIAKDSRTNNHAMRSSISIRAVRHSDVLQGPTISESPKIKNVLRKSIIFSENSLPHQHDAQETSRNSKSLHQSIRNSAHIQSSLRSSRVVPGPSESLAASLHRGLQIIDYHQQNSALDRSSASFSFEHLALKPCLTADKANASGQTLSEGEQSSNALTTSFFCINCKQRGIISSPEVQDSLKTLMDLEKGLVLVTEREKELESVCKEHEDNIEKLKQELMRYKSEARNNQMLPTYENANEHCHSQSDGNKLLKWSGDENYDVELINANCDIKEIQEDHSHDSRSFDINEKEALLKEIECLRSKLQLQTDGTTNKSTVRSSLLAQSIQLRKSGAYAWGNNEEELEKERERWTEMESEWICLTDDLRIDLESHRERAEKVEMELRLEKKCTDELDDALKRAVLGHARMIEHYAELQEKYNDLVGKHRLVMEGVAEVKRAAAKAGAKGHGSRFSKCLASELSALRVERDRDRELLRKENKSLRTQLRDTAEAVHAAGELLVRLREAEETASVAEGNFNKAQEQNESLKKQIEKLKRKHKMEMITMKQYLAESRLPESALRPLYREDSYSGGHDDTPSSMHDDDQAWRAEFGAIYQEQHY</sequence>
<evidence type="ECO:0000313" key="12">
    <source>
        <dbReference type="Proteomes" id="UP001630127"/>
    </source>
</evidence>
<evidence type="ECO:0000259" key="10">
    <source>
        <dbReference type="PROSITE" id="PS50067"/>
    </source>
</evidence>
<dbReference type="FunFam" id="3.40.850.10:FF:000052">
    <property type="entry name" value="Kinesin-like protein KIN-12F"/>
    <property type="match status" value="1"/>
</dbReference>
<gene>
    <name evidence="11" type="ORF">ACH5RR_027817</name>
</gene>
<dbReference type="AlphaFoldDB" id="A0ABD2YLX9"/>
<dbReference type="EMBL" id="JBJUIK010000012">
    <property type="protein sequence ID" value="KAL3508416.1"/>
    <property type="molecule type" value="Genomic_DNA"/>
</dbReference>
<evidence type="ECO:0000256" key="9">
    <source>
        <dbReference type="SAM" id="MobiDB-lite"/>
    </source>
</evidence>
<dbReference type="GO" id="GO:0055046">
    <property type="term" value="P:microgametogenesis"/>
    <property type="evidence" value="ECO:0007669"/>
    <property type="project" value="UniProtKB-ARBA"/>
</dbReference>
<evidence type="ECO:0000256" key="1">
    <source>
        <dbReference type="ARBA" id="ARBA00022701"/>
    </source>
</evidence>
<dbReference type="GO" id="GO:0007112">
    <property type="term" value="P:male meiosis cytokinesis"/>
    <property type="evidence" value="ECO:0007669"/>
    <property type="project" value="UniProtKB-ARBA"/>
</dbReference>
<evidence type="ECO:0000256" key="5">
    <source>
        <dbReference type="ARBA" id="ARBA00023175"/>
    </source>
</evidence>
<dbReference type="Pfam" id="PF00225">
    <property type="entry name" value="Kinesin"/>
    <property type="match status" value="1"/>
</dbReference>
<dbReference type="PANTHER" id="PTHR37739:SF16">
    <property type="entry name" value="KINESIN-LIKE PROTEIN"/>
    <property type="match status" value="1"/>
</dbReference>
<keyword evidence="12" id="KW-1185">Reference proteome</keyword>
<evidence type="ECO:0000256" key="6">
    <source>
        <dbReference type="ARBA" id="ARBA00034488"/>
    </source>
</evidence>
<name>A0ABD2YLX9_9GENT</name>
<keyword evidence="3 7" id="KW-0067">ATP-binding</keyword>
<dbReference type="InterPro" id="IPR036961">
    <property type="entry name" value="Kinesin_motor_dom_sf"/>
</dbReference>
<comment type="caution">
    <text evidence="11">The sequence shown here is derived from an EMBL/GenBank/DDBJ whole genome shotgun (WGS) entry which is preliminary data.</text>
</comment>
<accession>A0ABD2YLX9</accession>
<keyword evidence="4 8" id="KW-0175">Coiled coil</keyword>
<dbReference type="GO" id="GO:0005874">
    <property type="term" value="C:microtubule"/>
    <property type="evidence" value="ECO:0007669"/>
    <property type="project" value="UniProtKB-KW"/>
</dbReference>
<evidence type="ECO:0000256" key="3">
    <source>
        <dbReference type="ARBA" id="ARBA00022840"/>
    </source>
</evidence>
<comment type="similarity">
    <text evidence="6">Belongs to the TRAFAC class myosin-kinesin ATPase superfamily. Kinesin family. KIN-12 subfamily.</text>
</comment>
<feature type="compositionally biased region" description="Acidic residues" evidence="9">
    <location>
        <begin position="545"/>
        <end position="554"/>
    </location>
</feature>
<dbReference type="PRINTS" id="PR00380">
    <property type="entry name" value="KINESINHEAVY"/>
</dbReference>
<dbReference type="GO" id="GO:0003774">
    <property type="term" value="F:cytoskeletal motor activity"/>
    <property type="evidence" value="ECO:0007669"/>
    <property type="project" value="UniProtKB-UniRule"/>
</dbReference>
<feature type="coiled-coil region" evidence="8">
    <location>
        <begin position="428"/>
        <end position="455"/>
    </location>
</feature>
<feature type="compositionally biased region" description="Basic and acidic residues" evidence="9">
    <location>
        <begin position="569"/>
        <end position="582"/>
    </location>
</feature>
<dbReference type="Proteomes" id="UP001630127">
    <property type="component" value="Unassembled WGS sequence"/>
</dbReference>
<dbReference type="SUPFAM" id="SSF52540">
    <property type="entry name" value="P-loop containing nucleoside triphosphate hydrolases"/>
    <property type="match status" value="1"/>
</dbReference>
<dbReference type="InterPro" id="IPR001752">
    <property type="entry name" value="Kinesin_motor_dom"/>
</dbReference>
<feature type="domain" description="Kinesin motor" evidence="10">
    <location>
        <begin position="85"/>
        <end position="421"/>
    </location>
</feature>
<feature type="coiled-coil region" evidence="8">
    <location>
        <begin position="1043"/>
        <end position="1115"/>
    </location>
</feature>
<dbReference type="Gene3D" id="3.40.850.10">
    <property type="entry name" value="Kinesin motor domain"/>
    <property type="match status" value="1"/>
</dbReference>
<dbReference type="GO" id="GO:0080175">
    <property type="term" value="P:phragmoplast microtubule organization"/>
    <property type="evidence" value="ECO:0007669"/>
    <property type="project" value="UniProtKB-ARBA"/>
</dbReference>
<evidence type="ECO:0000256" key="8">
    <source>
        <dbReference type="SAM" id="Coils"/>
    </source>
</evidence>
<dbReference type="InterPro" id="IPR027417">
    <property type="entry name" value="P-loop_NTPase"/>
</dbReference>
<evidence type="ECO:0000256" key="7">
    <source>
        <dbReference type="PROSITE-ProRule" id="PRU00283"/>
    </source>
</evidence>
<feature type="region of interest" description="Disordered" evidence="9">
    <location>
        <begin position="516"/>
        <end position="591"/>
    </location>
</feature>
<feature type="compositionally biased region" description="Basic and acidic residues" evidence="9">
    <location>
        <begin position="516"/>
        <end position="528"/>
    </location>
</feature>
<feature type="region of interest" description="Disordered" evidence="9">
    <location>
        <begin position="20"/>
        <end position="50"/>
    </location>
</feature>
<reference evidence="11 12" key="1">
    <citation type="submission" date="2024-11" db="EMBL/GenBank/DDBJ databases">
        <title>A near-complete genome assembly of Cinchona calisaya.</title>
        <authorList>
            <person name="Lian D.C."/>
            <person name="Zhao X.W."/>
            <person name="Wei L."/>
        </authorList>
    </citation>
    <scope>NUCLEOTIDE SEQUENCE [LARGE SCALE GENOMIC DNA]</scope>
    <source>
        <tissue evidence="11">Nenye</tissue>
    </source>
</reference>
<dbReference type="SMART" id="SM00129">
    <property type="entry name" value="KISc"/>
    <property type="match status" value="1"/>
</dbReference>
<feature type="region of interest" description="Disordered" evidence="9">
    <location>
        <begin position="1134"/>
        <end position="1157"/>
    </location>
</feature>
<keyword evidence="5 7" id="KW-0505">Motor protein</keyword>
<protein>
    <recommendedName>
        <fullName evidence="10">Kinesin motor domain-containing protein</fullName>
    </recommendedName>
</protein>
<evidence type="ECO:0000256" key="4">
    <source>
        <dbReference type="ARBA" id="ARBA00023054"/>
    </source>
</evidence>
<dbReference type="GO" id="GO:0009524">
    <property type="term" value="C:phragmoplast"/>
    <property type="evidence" value="ECO:0007669"/>
    <property type="project" value="UniProtKB-ARBA"/>
</dbReference>
<keyword evidence="1" id="KW-0493">Microtubule</keyword>
<keyword evidence="2 7" id="KW-0547">Nucleotide-binding</keyword>
<feature type="coiled-coil region" evidence="8">
    <location>
        <begin position="772"/>
        <end position="806"/>
    </location>
</feature>